<dbReference type="Pfam" id="PF13505">
    <property type="entry name" value="OMP_b-brl"/>
    <property type="match status" value="1"/>
</dbReference>
<dbReference type="InterPro" id="IPR011250">
    <property type="entry name" value="OMP/PagP_B-barrel"/>
</dbReference>
<sequence>MGKRHSPLPTLCSVTFLLVVSSVEVSADFVGTLNLYANGGKHWFNSDRLNGTPFYGLTLQDTTGGGGGLGFNMTNYWAMEGVVDYFVVGIEEIPEKVEVYNYHLDLLYQFGGQFCGDFCWQPYVAFGVGEIRINYDDAPKKHYKDEDGKYRYDCEYKYRHDYKYPDGHYYPKYVCNWHDRQTMINLGLGVKYSLGPRWQARADVRLFQGVDEGGLDGFASVAIGYQWLEYPDFWYDEDADSVIDATDQCPQTPVAVDVGPDGCPIDSDFDGVPTYIDQCPNTPIGIAVDEYGCIRR</sequence>
<evidence type="ECO:0000256" key="1">
    <source>
        <dbReference type="ARBA" id="ARBA00022729"/>
    </source>
</evidence>
<evidence type="ECO:0000256" key="2">
    <source>
        <dbReference type="SAM" id="SignalP"/>
    </source>
</evidence>
<protein>
    <submittedName>
        <fullName evidence="4">Outer membrane beta-barrel protein</fullName>
    </submittedName>
</protein>
<keyword evidence="5" id="KW-1185">Reference proteome</keyword>
<evidence type="ECO:0000313" key="4">
    <source>
        <dbReference type="EMBL" id="MFA0791341.1"/>
    </source>
</evidence>
<feature type="signal peptide" evidence="2">
    <location>
        <begin position="1"/>
        <end position="27"/>
    </location>
</feature>
<evidence type="ECO:0000313" key="5">
    <source>
        <dbReference type="Proteomes" id="UP001569414"/>
    </source>
</evidence>
<keyword evidence="1 2" id="KW-0732">Signal</keyword>
<dbReference type="EMBL" id="JBGMEL010000011">
    <property type="protein sequence ID" value="MFA0791341.1"/>
    <property type="molecule type" value="Genomic_DNA"/>
</dbReference>
<gene>
    <name evidence="4" type="ORF">ACCI51_12360</name>
</gene>
<dbReference type="RefSeq" id="WP_299585302.1">
    <property type="nucleotide sequence ID" value="NZ_JBGMEL010000011.1"/>
</dbReference>
<organism evidence="4 5">
    <name type="scientific">Microbulbifer echini</name>
    <dbReference type="NCBI Taxonomy" id="1529067"/>
    <lineage>
        <taxon>Bacteria</taxon>
        <taxon>Pseudomonadati</taxon>
        <taxon>Pseudomonadota</taxon>
        <taxon>Gammaproteobacteria</taxon>
        <taxon>Cellvibrionales</taxon>
        <taxon>Microbulbiferaceae</taxon>
        <taxon>Microbulbifer</taxon>
    </lineage>
</organism>
<dbReference type="SUPFAM" id="SSF56925">
    <property type="entry name" value="OMPA-like"/>
    <property type="match status" value="1"/>
</dbReference>
<dbReference type="InterPro" id="IPR028974">
    <property type="entry name" value="TSP_type-3_rpt"/>
</dbReference>
<dbReference type="InterPro" id="IPR027385">
    <property type="entry name" value="Beta-barrel_OMP"/>
</dbReference>
<evidence type="ECO:0000259" key="3">
    <source>
        <dbReference type="Pfam" id="PF13505"/>
    </source>
</evidence>
<proteinExistence type="predicted"/>
<dbReference type="Proteomes" id="UP001569414">
    <property type="component" value="Unassembled WGS sequence"/>
</dbReference>
<feature type="chain" id="PRO_5046750945" evidence="2">
    <location>
        <begin position="28"/>
        <end position="296"/>
    </location>
</feature>
<reference evidence="4 5" key="1">
    <citation type="submission" date="2024-08" db="EMBL/GenBank/DDBJ databases">
        <authorList>
            <person name="Ishaq N."/>
        </authorList>
    </citation>
    <scope>NUCLEOTIDE SEQUENCE [LARGE SCALE GENOMIC DNA]</scope>
    <source>
        <strain evidence="4 5">JCM 30400</strain>
    </source>
</reference>
<comment type="caution">
    <text evidence="4">The sequence shown here is derived from an EMBL/GenBank/DDBJ whole genome shotgun (WGS) entry which is preliminary data.</text>
</comment>
<feature type="domain" description="Outer membrane protein beta-barrel" evidence="3">
    <location>
        <begin position="18"/>
        <end position="208"/>
    </location>
</feature>
<dbReference type="SUPFAM" id="SSF103647">
    <property type="entry name" value="TSP type-3 repeat"/>
    <property type="match status" value="1"/>
</dbReference>
<name>A0ABV4NQV4_9GAMM</name>
<dbReference type="Gene3D" id="2.40.160.20">
    <property type="match status" value="1"/>
</dbReference>
<accession>A0ABV4NQV4</accession>